<gene>
    <name evidence="1" type="ORF">CGOC_LOCUS13034</name>
</gene>
<dbReference type="AlphaFoldDB" id="A0A3P7QV82"/>
<keyword evidence="2" id="KW-1185">Reference proteome</keyword>
<organism evidence="1 2">
    <name type="scientific">Cylicostephanus goldi</name>
    <name type="common">Nematode worm</name>
    <dbReference type="NCBI Taxonomy" id="71465"/>
    <lineage>
        <taxon>Eukaryota</taxon>
        <taxon>Metazoa</taxon>
        <taxon>Ecdysozoa</taxon>
        <taxon>Nematoda</taxon>
        <taxon>Chromadorea</taxon>
        <taxon>Rhabditida</taxon>
        <taxon>Rhabditina</taxon>
        <taxon>Rhabditomorpha</taxon>
        <taxon>Strongyloidea</taxon>
        <taxon>Strongylidae</taxon>
        <taxon>Cylicostephanus</taxon>
    </lineage>
</organism>
<name>A0A3P7QV82_CYLGO</name>
<proteinExistence type="predicted"/>
<reference evidence="1 2" key="1">
    <citation type="submission" date="2018-11" db="EMBL/GenBank/DDBJ databases">
        <authorList>
            <consortium name="Pathogen Informatics"/>
        </authorList>
    </citation>
    <scope>NUCLEOTIDE SEQUENCE [LARGE SCALE GENOMIC DNA]</scope>
</reference>
<protein>
    <submittedName>
        <fullName evidence="1">Uncharacterized protein</fullName>
    </submittedName>
</protein>
<accession>A0A3P7QV82</accession>
<dbReference type="EMBL" id="UYRV01127742">
    <property type="protein sequence ID" value="VDN35792.1"/>
    <property type="molecule type" value="Genomic_DNA"/>
</dbReference>
<evidence type="ECO:0000313" key="1">
    <source>
        <dbReference type="EMBL" id="VDN35792.1"/>
    </source>
</evidence>
<dbReference type="Proteomes" id="UP000271889">
    <property type="component" value="Unassembled WGS sequence"/>
</dbReference>
<evidence type="ECO:0000313" key="2">
    <source>
        <dbReference type="Proteomes" id="UP000271889"/>
    </source>
</evidence>
<sequence length="29" mass="3264">MEKKILVAAVKMRMAAPEKKPLKAPVKTR</sequence>